<evidence type="ECO:0000313" key="2">
    <source>
        <dbReference type="Proteomes" id="UP001596067"/>
    </source>
</evidence>
<name>A0ABW1F8R7_9ACTN</name>
<keyword evidence="2" id="KW-1185">Reference proteome</keyword>
<evidence type="ECO:0000313" key="1">
    <source>
        <dbReference type="EMBL" id="MFC5890822.1"/>
    </source>
</evidence>
<proteinExistence type="predicted"/>
<accession>A0ABW1F8R7</accession>
<gene>
    <name evidence="1" type="ORF">ACFP0N_38310</name>
</gene>
<organism evidence="1 2">
    <name type="scientific">Kitasatospora aburaviensis</name>
    <dbReference type="NCBI Taxonomy" id="67265"/>
    <lineage>
        <taxon>Bacteria</taxon>
        <taxon>Bacillati</taxon>
        <taxon>Actinomycetota</taxon>
        <taxon>Actinomycetes</taxon>
        <taxon>Kitasatosporales</taxon>
        <taxon>Streptomycetaceae</taxon>
        <taxon>Kitasatospora</taxon>
    </lineage>
</organism>
<protein>
    <submittedName>
        <fullName evidence="1">Uncharacterized protein</fullName>
    </submittedName>
</protein>
<comment type="caution">
    <text evidence="1">The sequence shown here is derived from an EMBL/GenBank/DDBJ whole genome shotgun (WGS) entry which is preliminary data.</text>
</comment>
<dbReference type="Proteomes" id="UP001596067">
    <property type="component" value="Unassembled WGS sequence"/>
</dbReference>
<dbReference type="EMBL" id="JBHSOD010000097">
    <property type="protein sequence ID" value="MFC5890822.1"/>
    <property type="molecule type" value="Genomic_DNA"/>
</dbReference>
<sequence>MANGHTVGAGSNWPGGAAFSRRQLVRLRNPPGHSELFIGDELIGSGGVVVDATGAGDDVTYSVYLVEDGSLWGLRAEFLESAGELSPTDPLAVVDEFLGRSVEIVEAIPDVPIGPGETLEIVGVGVSPEGIALTYAIHVPPDGDIVVVDADEVRLT</sequence>
<reference evidence="2" key="1">
    <citation type="journal article" date="2019" name="Int. J. Syst. Evol. Microbiol.">
        <title>The Global Catalogue of Microorganisms (GCM) 10K type strain sequencing project: providing services to taxonomists for standard genome sequencing and annotation.</title>
        <authorList>
            <consortium name="The Broad Institute Genomics Platform"/>
            <consortium name="The Broad Institute Genome Sequencing Center for Infectious Disease"/>
            <person name="Wu L."/>
            <person name="Ma J."/>
        </authorList>
    </citation>
    <scope>NUCLEOTIDE SEQUENCE [LARGE SCALE GENOMIC DNA]</scope>
    <source>
        <strain evidence="2">CGMCC 4.1469</strain>
    </source>
</reference>
<dbReference type="RefSeq" id="WP_313766168.1">
    <property type="nucleotide sequence ID" value="NZ_BAAAVH010000054.1"/>
</dbReference>